<evidence type="ECO:0000313" key="2">
    <source>
        <dbReference type="Proteomes" id="UP000676194"/>
    </source>
</evidence>
<proteinExistence type="predicted"/>
<accession>A0A8E6BA33</accession>
<dbReference type="Proteomes" id="UP000676194">
    <property type="component" value="Chromosome"/>
</dbReference>
<protein>
    <submittedName>
        <fullName evidence="1">Uncharacterized protein</fullName>
    </submittedName>
</protein>
<dbReference type="KEGG" id="tsph:KIH39_09175"/>
<dbReference type="RefSeq" id="WP_213499032.1">
    <property type="nucleotide sequence ID" value="NZ_CP074694.1"/>
</dbReference>
<keyword evidence="2" id="KW-1185">Reference proteome</keyword>
<dbReference type="AlphaFoldDB" id="A0A8E6BA33"/>
<dbReference type="EMBL" id="CP074694">
    <property type="protein sequence ID" value="QVL34059.1"/>
    <property type="molecule type" value="Genomic_DNA"/>
</dbReference>
<sequence length="69" mass="7800">MTLNGLQNVRLSVAISIRNLSETTAKNRRIANEVKRLLEMGVFKKEDIQSNISLGEKRKLIDLELSLCS</sequence>
<reference evidence="1" key="1">
    <citation type="submission" date="2021-05" db="EMBL/GenBank/DDBJ databases">
        <title>Complete genome sequence of the cellulolytic planctomycete Telmatocola sphagniphila SP2T and characterization of the first cellulase from planctomycetes.</title>
        <authorList>
            <person name="Rakitin A.L."/>
            <person name="Beletsky A.V."/>
            <person name="Naumoff D.G."/>
            <person name="Kulichevskaya I.S."/>
            <person name="Mardanov A.V."/>
            <person name="Ravin N.V."/>
            <person name="Dedysh S.N."/>
        </authorList>
    </citation>
    <scope>NUCLEOTIDE SEQUENCE</scope>
    <source>
        <strain evidence="1">SP2T</strain>
    </source>
</reference>
<name>A0A8E6BA33_9BACT</name>
<evidence type="ECO:0000313" key="1">
    <source>
        <dbReference type="EMBL" id="QVL34059.1"/>
    </source>
</evidence>
<gene>
    <name evidence="1" type="ORF">KIH39_09175</name>
</gene>
<organism evidence="1 2">
    <name type="scientific">Telmatocola sphagniphila</name>
    <dbReference type="NCBI Taxonomy" id="1123043"/>
    <lineage>
        <taxon>Bacteria</taxon>
        <taxon>Pseudomonadati</taxon>
        <taxon>Planctomycetota</taxon>
        <taxon>Planctomycetia</taxon>
        <taxon>Gemmatales</taxon>
        <taxon>Gemmataceae</taxon>
    </lineage>
</organism>